<proteinExistence type="predicted"/>
<keyword evidence="3 6" id="KW-1133">Transmembrane helix</keyword>
<dbReference type="InterPro" id="IPR050846">
    <property type="entry name" value="TLCD"/>
</dbReference>
<reference evidence="8 9" key="1">
    <citation type="submission" date="2015-12" db="EMBL/GenBank/DDBJ databases">
        <title>Dictyostelia acquired genes for synthesis and detection of signals that induce cell-type specialization by lateral gene transfer from prokaryotes.</title>
        <authorList>
            <person name="Gloeckner G."/>
            <person name="Schaap P."/>
        </authorList>
    </citation>
    <scope>NUCLEOTIDE SEQUENCE [LARGE SCALE GENOMIC DNA]</scope>
    <source>
        <strain evidence="8 9">TK</strain>
    </source>
</reference>
<feature type="transmembrane region" description="Helical" evidence="6">
    <location>
        <begin position="117"/>
        <end position="138"/>
    </location>
</feature>
<dbReference type="Proteomes" id="UP000076078">
    <property type="component" value="Unassembled WGS sequence"/>
</dbReference>
<evidence type="ECO:0000256" key="5">
    <source>
        <dbReference type="PROSITE-ProRule" id="PRU00205"/>
    </source>
</evidence>
<feature type="transmembrane region" description="Helical" evidence="6">
    <location>
        <begin position="180"/>
        <end position="201"/>
    </location>
</feature>
<evidence type="ECO:0000256" key="1">
    <source>
        <dbReference type="ARBA" id="ARBA00004141"/>
    </source>
</evidence>
<dbReference type="PROSITE" id="PS50922">
    <property type="entry name" value="TLC"/>
    <property type="match status" value="1"/>
</dbReference>
<feature type="transmembrane region" description="Helical" evidence="6">
    <location>
        <begin position="221"/>
        <end position="238"/>
    </location>
</feature>
<evidence type="ECO:0000256" key="4">
    <source>
        <dbReference type="ARBA" id="ARBA00023136"/>
    </source>
</evidence>
<sequence length="256" mass="29827">MLEIIDTFNTPLFLGVTVLSTILFFAVYNNSYQLSKLFKFGEIYSKLNEKNREEWDQRVTSLVHSALVSPVALYIYFSTFNSDPLFTFNMTMNVLVGVTSGYFIWDFWTCVIMKPKITGVAMIFHAILGLTATIYVVLPHARPLYIRFTCLNIISEISTIFLNLKSFEFHNDAKSKRHELYSLCFALSFILVRCVWMIPLILNCCYQSYLVLDSIPFDKVMVLYIESTICITLNLYWCRLLSKKLFEKFFGSKKKH</sequence>
<dbReference type="GO" id="GO:0005783">
    <property type="term" value="C:endoplasmic reticulum"/>
    <property type="evidence" value="ECO:0007669"/>
    <property type="project" value="TreeGrafter"/>
</dbReference>
<dbReference type="EMBL" id="LODT01000020">
    <property type="protein sequence ID" value="KYQ99877.1"/>
    <property type="molecule type" value="Genomic_DNA"/>
</dbReference>
<dbReference type="SMART" id="SM00724">
    <property type="entry name" value="TLC"/>
    <property type="match status" value="1"/>
</dbReference>
<organism evidence="8 9">
    <name type="scientific">Tieghemostelium lacteum</name>
    <name type="common">Slime mold</name>
    <name type="synonym">Dictyostelium lacteum</name>
    <dbReference type="NCBI Taxonomy" id="361077"/>
    <lineage>
        <taxon>Eukaryota</taxon>
        <taxon>Amoebozoa</taxon>
        <taxon>Evosea</taxon>
        <taxon>Eumycetozoa</taxon>
        <taxon>Dictyostelia</taxon>
        <taxon>Dictyosteliales</taxon>
        <taxon>Raperosteliaceae</taxon>
        <taxon>Tieghemostelium</taxon>
    </lineage>
</organism>
<dbReference type="GO" id="GO:0055088">
    <property type="term" value="P:lipid homeostasis"/>
    <property type="evidence" value="ECO:0007669"/>
    <property type="project" value="TreeGrafter"/>
</dbReference>
<dbReference type="OrthoDB" id="18806at2759"/>
<feature type="domain" description="TLC" evidence="7">
    <location>
        <begin position="50"/>
        <end position="250"/>
    </location>
</feature>
<comment type="caution">
    <text evidence="8">The sequence shown here is derived from an EMBL/GenBank/DDBJ whole genome shotgun (WGS) entry which is preliminary data.</text>
</comment>
<dbReference type="FunCoup" id="A0A152A0V7">
    <property type="interactions" value="57"/>
</dbReference>
<feature type="transmembrane region" description="Helical" evidence="6">
    <location>
        <begin position="144"/>
        <end position="164"/>
    </location>
</feature>
<dbReference type="InterPro" id="IPR006634">
    <property type="entry name" value="TLC-dom"/>
</dbReference>
<dbReference type="GO" id="GO:0016020">
    <property type="term" value="C:membrane"/>
    <property type="evidence" value="ECO:0007669"/>
    <property type="project" value="UniProtKB-SubCell"/>
</dbReference>
<gene>
    <name evidence="8" type="ORF">DLAC_03831</name>
</gene>
<dbReference type="AlphaFoldDB" id="A0A152A0V7"/>
<dbReference type="PANTHER" id="PTHR13439:SF47">
    <property type="entry name" value="TLC DOMAIN-CONTAINING PROTEIN 4 C"/>
    <property type="match status" value="1"/>
</dbReference>
<dbReference type="InParanoid" id="A0A152A0V7"/>
<feature type="transmembrane region" description="Helical" evidence="6">
    <location>
        <begin position="12"/>
        <end position="29"/>
    </location>
</feature>
<name>A0A152A0V7_TIELA</name>
<keyword evidence="4 5" id="KW-0472">Membrane</keyword>
<evidence type="ECO:0000313" key="8">
    <source>
        <dbReference type="EMBL" id="KYQ99877.1"/>
    </source>
</evidence>
<feature type="transmembrane region" description="Helical" evidence="6">
    <location>
        <begin position="59"/>
        <end position="79"/>
    </location>
</feature>
<evidence type="ECO:0000259" key="7">
    <source>
        <dbReference type="PROSITE" id="PS50922"/>
    </source>
</evidence>
<feature type="transmembrane region" description="Helical" evidence="6">
    <location>
        <begin position="85"/>
        <end position="105"/>
    </location>
</feature>
<keyword evidence="2 5" id="KW-0812">Transmembrane</keyword>
<dbReference type="Pfam" id="PF03798">
    <property type="entry name" value="TRAM_LAG1_CLN8"/>
    <property type="match status" value="1"/>
</dbReference>
<dbReference type="OMA" id="IESTICI"/>
<evidence type="ECO:0000256" key="3">
    <source>
        <dbReference type="ARBA" id="ARBA00022989"/>
    </source>
</evidence>
<protein>
    <recommendedName>
        <fullName evidence="7">TLC domain-containing protein</fullName>
    </recommendedName>
</protein>
<dbReference type="PANTHER" id="PTHR13439">
    <property type="entry name" value="CT120 PROTEIN"/>
    <property type="match status" value="1"/>
</dbReference>
<dbReference type="STRING" id="361077.A0A152A0V7"/>
<evidence type="ECO:0000256" key="6">
    <source>
        <dbReference type="SAM" id="Phobius"/>
    </source>
</evidence>
<comment type="subcellular location">
    <subcellularLocation>
        <location evidence="1">Membrane</location>
        <topology evidence="1">Multi-pass membrane protein</topology>
    </subcellularLocation>
</comment>
<accession>A0A152A0V7</accession>
<evidence type="ECO:0000256" key="2">
    <source>
        <dbReference type="ARBA" id="ARBA00022692"/>
    </source>
</evidence>
<keyword evidence="9" id="KW-1185">Reference proteome</keyword>
<evidence type="ECO:0000313" key="9">
    <source>
        <dbReference type="Proteomes" id="UP000076078"/>
    </source>
</evidence>